<sequence>MPTIAPITVFFDGLCPVCRREVALYRRLAAPGAVRWTDIAQPAALDGETFGLDAALALLHVRDGGGALRIGLDAHLLLWARLPGWRVLAWVLVRNAPLRRAADAGYRWFTARRPGLVRRQAVRRG</sequence>
<name>A0A7W8D465_9GAMM</name>
<keyword evidence="2" id="KW-1185">Reference proteome</keyword>
<gene>
    <name evidence="1" type="ORF">HNQ52_001128</name>
</gene>
<dbReference type="RefSeq" id="WP_183960143.1">
    <property type="nucleotide sequence ID" value="NZ_JACHHP010000002.1"/>
</dbReference>
<accession>A0A7W8D465</accession>
<protein>
    <submittedName>
        <fullName evidence="1">Putative DCC family thiol-disulfide oxidoreductase YuxK</fullName>
    </submittedName>
</protein>
<dbReference type="InterPro" id="IPR007263">
    <property type="entry name" value="DCC1-like"/>
</dbReference>
<organism evidence="1 2">
    <name type="scientific">Chiayiivirga flava</name>
    <dbReference type="NCBI Taxonomy" id="659595"/>
    <lineage>
        <taxon>Bacteria</taxon>
        <taxon>Pseudomonadati</taxon>
        <taxon>Pseudomonadota</taxon>
        <taxon>Gammaproteobacteria</taxon>
        <taxon>Lysobacterales</taxon>
        <taxon>Lysobacteraceae</taxon>
        <taxon>Chiayiivirga</taxon>
    </lineage>
</organism>
<dbReference type="Pfam" id="PF04134">
    <property type="entry name" value="DCC1-like"/>
    <property type="match status" value="1"/>
</dbReference>
<evidence type="ECO:0000313" key="1">
    <source>
        <dbReference type="EMBL" id="MBB5207599.1"/>
    </source>
</evidence>
<dbReference type="EMBL" id="JACHHP010000002">
    <property type="protein sequence ID" value="MBB5207599.1"/>
    <property type="molecule type" value="Genomic_DNA"/>
</dbReference>
<comment type="caution">
    <text evidence="1">The sequence shown here is derived from an EMBL/GenBank/DDBJ whole genome shotgun (WGS) entry which is preliminary data.</text>
</comment>
<dbReference type="Proteomes" id="UP000521199">
    <property type="component" value="Unassembled WGS sequence"/>
</dbReference>
<dbReference type="GO" id="GO:0015035">
    <property type="term" value="F:protein-disulfide reductase activity"/>
    <property type="evidence" value="ECO:0007669"/>
    <property type="project" value="InterPro"/>
</dbReference>
<dbReference type="AlphaFoldDB" id="A0A7W8D465"/>
<reference evidence="1 2" key="1">
    <citation type="submission" date="2020-08" db="EMBL/GenBank/DDBJ databases">
        <title>Genomic Encyclopedia of Type Strains, Phase IV (KMG-IV): sequencing the most valuable type-strain genomes for metagenomic binning, comparative biology and taxonomic classification.</title>
        <authorList>
            <person name="Goeker M."/>
        </authorList>
    </citation>
    <scope>NUCLEOTIDE SEQUENCE [LARGE SCALE GENOMIC DNA]</scope>
    <source>
        <strain evidence="1 2">DSM 24163</strain>
    </source>
</reference>
<proteinExistence type="predicted"/>
<evidence type="ECO:0000313" key="2">
    <source>
        <dbReference type="Proteomes" id="UP000521199"/>
    </source>
</evidence>